<dbReference type="GO" id="GO:0009007">
    <property type="term" value="F:site-specific DNA-methyltransferase (adenine-specific) activity"/>
    <property type="evidence" value="ECO:0007669"/>
    <property type="project" value="UniProtKB-EC"/>
</dbReference>
<organism evidence="6">
    <name type="scientific">viral metagenome</name>
    <dbReference type="NCBI Taxonomy" id="1070528"/>
    <lineage>
        <taxon>unclassified sequences</taxon>
        <taxon>metagenomes</taxon>
        <taxon>organismal metagenomes</taxon>
    </lineage>
</organism>
<sequence length="352" mass="40958">MKMNTLNYIGCKHTLFNSILSVCQENIADMSNKTFMDLFAGTGTVGFNMTNYFNICNANDLEYYSYVINYALLKCNYTENIQNIIDVCNGLKTPLEGIIYNNFSLNPNCERMFFTNENAKKTDAIRSYIQYLLEFKEITQVEFYFVLASLLVSIDKVANTSCVYGAYLKELKKTAIKPLIIQPIHTKTDLKEQNNVYNELAETLVKIDNQYYDVIYIDPPYNQRQYSANYSPLNYIALYDESIVLTGKTALIKNYNKSDFCKKREVKQAFTNLIRDLRCNYIILSYNNEGLLDIEEIKKILLLKGLVKLYKIKYTKFKAQQNVDKKFVEEYIWVVDTTKTGNLIVEIEMELI</sequence>
<keyword evidence="3" id="KW-0808">Transferase</keyword>
<dbReference type="Gene3D" id="3.40.50.150">
    <property type="entry name" value="Vaccinia Virus protein VP39"/>
    <property type="match status" value="1"/>
</dbReference>
<comment type="catalytic activity">
    <reaction evidence="5">
        <text>a 2'-deoxyadenosine in DNA + S-adenosyl-L-methionine = an N(6)-methyl-2'-deoxyadenosine in DNA + S-adenosyl-L-homocysteine + H(+)</text>
        <dbReference type="Rhea" id="RHEA:15197"/>
        <dbReference type="Rhea" id="RHEA-COMP:12418"/>
        <dbReference type="Rhea" id="RHEA-COMP:12419"/>
        <dbReference type="ChEBI" id="CHEBI:15378"/>
        <dbReference type="ChEBI" id="CHEBI:57856"/>
        <dbReference type="ChEBI" id="CHEBI:59789"/>
        <dbReference type="ChEBI" id="CHEBI:90615"/>
        <dbReference type="ChEBI" id="CHEBI:90616"/>
        <dbReference type="EC" id="2.1.1.72"/>
    </reaction>
</comment>
<dbReference type="InterPro" id="IPR029063">
    <property type="entry name" value="SAM-dependent_MTases_sf"/>
</dbReference>
<evidence type="ECO:0000256" key="3">
    <source>
        <dbReference type="ARBA" id="ARBA00022679"/>
    </source>
</evidence>
<proteinExistence type="predicted"/>
<evidence type="ECO:0000313" key="6">
    <source>
        <dbReference type="EMBL" id="QHT90940.1"/>
    </source>
</evidence>
<dbReference type="PROSITE" id="PS00092">
    <property type="entry name" value="N6_MTASE"/>
    <property type="match status" value="1"/>
</dbReference>
<dbReference type="AlphaFoldDB" id="A0A6C0IEA6"/>
<dbReference type="GO" id="GO:0009307">
    <property type="term" value="P:DNA restriction-modification system"/>
    <property type="evidence" value="ECO:0007669"/>
    <property type="project" value="InterPro"/>
</dbReference>
<protein>
    <recommendedName>
        <fullName evidence="1">site-specific DNA-methyltransferase (adenine-specific)</fullName>
        <ecNumber evidence="1">2.1.1.72</ecNumber>
    </recommendedName>
</protein>
<dbReference type="Pfam" id="PF02086">
    <property type="entry name" value="MethyltransfD12"/>
    <property type="match status" value="1"/>
</dbReference>
<keyword evidence="2" id="KW-0489">Methyltransferase</keyword>
<dbReference type="EMBL" id="MN740161">
    <property type="protein sequence ID" value="QHT90940.1"/>
    <property type="molecule type" value="Genomic_DNA"/>
</dbReference>
<dbReference type="PRINTS" id="PR00505">
    <property type="entry name" value="D12N6MTFRASE"/>
</dbReference>
<name>A0A6C0IEA6_9ZZZZ</name>
<accession>A0A6C0IEA6</accession>
<evidence type="ECO:0000256" key="2">
    <source>
        <dbReference type="ARBA" id="ARBA00022603"/>
    </source>
</evidence>
<dbReference type="EC" id="2.1.1.72" evidence="1"/>
<keyword evidence="4" id="KW-0949">S-adenosyl-L-methionine</keyword>
<reference evidence="6" key="1">
    <citation type="journal article" date="2020" name="Nature">
        <title>Giant virus diversity and host interactions through global metagenomics.</title>
        <authorList>
            <person name="Schulz F."/>
            <person name="Roux S."/>
            <person name="Paez-Espino D."/>
            <person name="Jungbluth S."/>
            <person name="Walsh D.A."/>
            <person name="Denef V.J."/>
            <person name="McMahon K.D."/>
            <person name="Konstantinidis K.T."/>
            <person name="Eloe-Fadrosh E.A."/>
            <person name="Kyrpides N.C."/>
            <person name="Woyke T."/>
        </authorList>
    </citation>
    <scope>NUCLEOTIDE SEQUENCE</scope>
    <source>
        <strain evidence="6">GVMAG-M-3300023184-72</strain>
    </source>
</reference>
<dbReference type="InterPro" id="IPR002052">
    <property type="entry name" value="DNA_methylase_N6_adenine_CS"/>
</dbReference>
<evidence type="ECO:0000256" key="4">
    <source>
        <dbReference type="ARBA" id="ARBA00022691"/>
    </source>
</evidence>
<dbReference type="GO" id="GO:0003676">
    <property type="term" value="F:nucleic acid binding"/>
    <property type="evidence" value="ECO:0007669"/>
    <property type="project" value="InterPro"/>
</dbReference>
<evidence type="ECO:0000256" key="1">
    <source>
        <dbReference type="ARBA" id="ARBA00011900"/>
    </source>
</evidence>
<dbReference type="InterPro" id="IPR012327">
    <property type="entry name" value="MeTrfase_D12"/>
</dbReference>
<dbReference type="GO" id="GO:0032259">
    <property type="term" value="P:methylation"/>
    <property type="evidence" value="ECO:0007669"/>
    <property type="project" value="UniProtKB-KW"/>
</dbReference>
<evidence type="ECO:0000256" key="5">
    <source>
        <dbReference type="ARBA" id="ARBA00047942"/>
    </source>
</evidence>
<dbReference type="SUPFAM" id="SSF53335">
    <property type="entry name" value="S-adenosyl-L-methionine-dependent methyltransferases"/>
    <property type="match status" value="1"/>
</dbReference>